<dbReference type="Proteomes" id="UP000007962">
    <property type="component" value="Chromosome"/>
</dbReference>
<dbReference type="InterPro" id="IPR036927">
    <property type="entry name" value="Cyt_c_oxase-like_su1_sf"/>
</dbReference>
<keyword evidence="3" id="KW-1185">Reference proteome</keyword>
<accession>C5C5F3</accession>
<dbReference type="SUPFAM" id="SSF81442">
    <property type="entry name" value="Cytochrome c oxidase subunit I-like"/>
    <property type="match status" value="1"/>
</dbReference>
<proteinExistence type="predicted"/>
<evidence type="ECO:0000256" key="1">
    <source>
        <dbReference type="SAM" id="Phobius"/>
    </source>
</evidence>
<evidence type="ECO:0000313" key="2">
    <source>
        <dbReference type="EMBL" id="ACQ82293.1"/>
    </source>
</evidence>
<reference evidence="2 3" key="1">
    <citation type="journal article" date="2009" name="Stand. Genomic Sci.">
        <title>Complete genome sequence of Beutenbergia cavernae type strain (HKI 0122).</title>
        <authorList>
            <person name="Land M."/>
            <person name="Pukall R."/>
            <person name="Abt B."/>
            <person name="Goker M."/>
            <person name="Rohde M."/>
            <person name="Glavina Del Rio T."/>
            <person name="Tice H."/>
            <person name="Copeland A."/>
            <person name="Cheng J.F."/>
            <person name="Lucas S."/>
            <person name="Chen F."/>
            <person name="Nolan M."/>
            <person name="Bruce D."/>
            <person name="Goodwin L."/>
            <person name="Pitluck S."/>
            <person name="Ivanova N."/>
            <person name="Mavromatis K."/>
            <person name="Ovchinnikova G."/>
            <person name="Pati A."/>
            <person name="Chen A."/>
            <person name="Palaniappan K."/>
            <person name="Hauser L."/>
            <person name="Chang Y.J."/>
            <person name="Jefferies C.C."/>
            <person name="Saunders E."/>
            <person name="Brettin T."/>
            <person name="Detter J.C."/>
            <person name="Han C."/>
            <person name="Chain P."/>
            <person name="Bristow J."/>
            <person name="Eisen J.A."/>
            <person name="Markowitz V."/>
            <person name="Hugenholtz P."/>
            <person name="Kyrpides N.C."/>
            <person name="Klenk H.P."/>
            <person name="Lapidus A."/>
        </authorList>
    </citation>
    <scope>NUCLEOTIDE SEQUENCE [LARGE SCALE GENOMIC DNA]</scope>
    <source>
        <strain evidence="3">ATCC BAA-8 / DSM 12333 / NBRC 16432</strain>
    </source>
</reference>
<dbReference type="STRING" id="471853.Bcav_4052"/>
<sequence length="82" mass="8423">MTRGSWIVAVAGALFLAGGALWALTRPVSFGWTAYAPLSEQTFDPTLGGLYVGAATAAVGLGLLGGVVGYTLGRRRPLSRGR</sequence>
<keyword evidence="1" id="KW-0812">Transmembrane</keyword>
<keyword evidence="1" id="KW-0472">Membrane</keyword>
<name>C5C5F3_BEUC1</name>
<dbReference type="RefSeq" id="WP_015884530.1">
    <property type="nucleotide sequence ID" value="NC_012669.1"/>
</dbReference>
<evidence type="ECO:0000313" key="3">
    <source>
        <dbReference type="Proteomes" id="UP000007962"/>
    </source>
</evidence>
<dbReference type="AlphaFoldDB" id="C5C5F3"/>
<gene>
    <name evidence="2" type="ordered locus">Bcav_4052</name>
</gene>
<protein>
    <submittedName>
        <fullName evidence="2">Uncharacterized protein</fullName>
    </submittedName>
</protein>
<feature type="transmembrane region" description="Helical" evidence="1">
    <location>
        <begin position="47"/>
        <end position="72"/>
    </location>
</feature>
<dbReference type="HOGENOM" id="CLU_2551485_0_0_11"/>
<keyword evidence="1" id="KW-1133">Transmembrane helix</keyword>
<dbReference type="EMBL" id="CP001618">
    <property type="protein sequence ID" value="ACQ82293.1"/>
    <property type="molecule type" value="Genomic_DNA"/>
</dbReference>
<dbReference type="KEGG" id="bcv:Bcav_4052"/>
<organism evidence="2 3">
    <name type="scientific">Beutenbergia cavernae (strain ATCC BAA-8 / DSM 12333 / CCUG 43141 / JCM 11478 / NBRC 16432 / NCIMB 13614 / HKI 0122)</name>
    <dbReference type="NCBI Taxonomy" id="471853"/>
    <lineage>
        <taxon>Bacteria</taxon>
        <taxon>Bacillati</taxon>
        <taxon>Actinomycetota</taxon>
        <taxon>Actinomycetes</taxon>
        <taxon>Micrococcales</taxon>
        <taxon>Beutenbergiaceae</taxon>
        <taxon>Beutenbergia</taxon>
    </lineage>
</organism>